<dbReference type="EMBL" id="GL983921">
    <property type="protein sequence ID" value="EGR31029.1"/>
    <property type="molecule type" value="Genomic_DNA"/>
</dbReference>
<evidence type="ECO:0000313" key="4">
    <source>
        <dbReference type="Proteomes" id="UP000008983"/>
    </source>
</evidence>
<keyword evidence="4" id="KW-1185">Reference proteome</keyword>
<feature type="coiled-coil region" evidence="1">
    <location>
        <begin position="177"/>
        <end position="212"/>
    </location>
</feature>
<dbReference type="GeneID" id="14907164"/>
<feature type="compositionally biased region" description="Low complexity" evidence="2">
    <location>
        <begin position="327"/>
        <end position="342"/>
    </location>
</feature>
<keyword evidence="1" id="KW-0175">Coiled coil</keyword>
<dbReference type="Proteomes" id="UP000008983">
    <property type="component" value="Unassembled WGS sequence"/>
</dbReference>
<name>G0QUT1_ICHMU</name>
<organism evidence="3 4">
    <name type="scientific">Ichthyophthirius multifiliis</name>
    <name type="common">White spot disease agent</name>
    <name type="synonym">Ich</name>
    <dbReference type="NCBI Taxonomy" id="5932"/>
    <lineage>
        <taxon>Eukaryota</taxon>
        <taxon>Sar</taxon>
        <taxon>Alveolata</taxon>
        <taxon>Ciliophora</taxon>
        <taxon>Intramacronucleata</taxon>
        <taxon>Oligohymenophorea</taxon>
        <taxon>Hymenostomatida</taxon>
        <taxon>Ophryoglenina</taxon>
        <taxon>Ichthyophthirius</taxon>
    </lineage>
</organism>
<gene>
    <name evidence="3" type="ORF">IMG5_119020</name>
</gene>
<sequence>MENLMYELIFAREESWVMGKYRADLFLLIDAVLQNFVKFFTIYFNFMIEVFSDKTLQKTNVAQKVKSQWNKYLKDLGKIQSLGKKQGENRYWYLVEYVSDFVDFNKLFQAVPEDNTEVFQMFKIQVLSVIDERKRKILLFEEQKKMYQDGYSQVVELEGNEIPDVKFVEQVITEDLIKQEEKKKRQEEFQKKKDEEEQKIKEEQQIQEGINKMEEKQEMLTWYRKGAQTINLKMSEEQQQQYNQKTILLAMEYDDEPDDSYNYFQPQASANQEQEIKDIEDQIEEIEYDENGNKKQLDEGLDDGRQNRNQNNFVFTRKRVPNKGNYNFSKQSFNSNNQQNNDKQQKNQ</sequence>
<evidence type="ECO:0000256" key="1">
    <source>
        <dbReference type="SAM" id="Coils"/>
    </source>
</evidence>
<protein>
    <submittedName>
        <fullName evidence="3">Uncharacterized protein</fullName>
    </submittedName>
</protein>
<evidence type="ECO:0000256" key="2">
    <source>
        <dbReference type="SAM" id="MobiDB-lite"/>
    </source>
</evidence>
<evidence type="ECO:0000313" key="3">
    <source>
        <dbReference type="EMBL" id="EGR31029.1"/>
    </source>
</evidence>
<accession>G0QUT1</accession>
<feature type="compositionally biased region" description="Basic and acidic residues" evidence="2">
    <location>
        <begin position="291"/>
        <end position="306"/>
    </location>
</feature>
<reference evidence="3 4" key="1">
    <citation type="submission" date="2011-07" db="EMBL/GenBank/DDBJ databases">
        <authorList>
            <person name="Coyne R."/>
            <person name="Brami D."/>
            <person name="Johnson J."/>
            <person name="Hostetler J."/>
            <person name="Hannick L."/>
            <person name="Clark T."/>
            <person name="Cassidy-Hanley D."/>
            <person name="Inman J."/>
        </authorList>
    </citation>
    <scope>NUCLEOTIDE SEQUENCE [LARGE SCALE GENOMIC DNA]</scope>
    <source>
        <strain evidence="3 4">G5</strain>
    </source>
</reference>
<dbReference type="OrthoDB" id="5577209at2759"/>
<dbReference type="InParanoid" id="G0QUT1"/>
<feature type="region of interest" description="Disordered" evidence="2">
    <location>
        <begin position="287"/>
        <end position="348"/>
    </location>
</feature>
<dbReference type="AlphaFoldDB" id="G0QUT1"/>
<feature type="non-terminal residue" evidence="3">
    <location>
        <position position="348"/>
    </location>
</feature>
<dbReference type="RefSeq" id="XP_004034515.1">
    <property type="nucleotide sequence ID" value="XM_004034467.1"/>
</dbReference>
<proteinExistence type="predicted"/>